<name>A0A7N5KBR1_AILME</name>
<dbReference type="PANTHER" id="PTHR45544:SF1">
    <property type="entry name" value="THIOSULFATE:GLUTATHIONE SULFURTRANSFERASE"/>
    <property type="match status" value="1"/>
</dbReference>
<evidence type="ECO:0000313" key="5">
    <source>
        <dbReference type="Proteomes" id="UP000008912"/>
    </source>
</evidence>
<dbReference type="Gene3D" id="3.40.250.10">
    <property type="entry name" value="Rhodanese-like domain"/>
    <property type="match status" value="1"/>
</dbReference>
<dbReference type="InParanoid" id="A0A7N5KBR1"/>
<feature type="domain" description="Rhodanese" evidence="3">
    <location>
        <begin position="180"/>
        <end position="278"/>
    </location>
</feature>
<keyword evidence="2" id="KW-0812">Transmembrane</keyword>
<organism evidence="4 5">
    <name type="scientific">Ailuropoda melanoleuca</name>
    <name type="common">Giant panda</name>
    <dbReference type="NCBI Taxonomy" id="9646"/>
    <lineage>
        <taxon>Eukaryota</taxon>
        <taxon>Metazoa</taxon>
        <taxon>Chordata</taxon>
        <taxon>Craniata</taxon>
        <taxon>Vertebrata</taxon>
        <taxon>Euteleostomi</taxon>
        <taxon>Mammalia</taxon>
        <taxon>Eutheria</taxon>
        <taxon>Laurasiatheria</taxon>
        <taxon>Carnivora</taxon>
        <taxon>Caniformia</taxon>
        <taxon>Ursidae</taxon>
        <taxon>Ailuropoda</taxon>
    </lineage>
</organism>
<feature type="active site" description="Cysteine persulfide intermediate" evidence="1">
    <location>
        <position position="242"/>
    </location>
</feature>
<gene>
    <name evidence="4" type="primary">TSTD1</name>
</gene>
<dbReference type="GeneTree" id="ENSGT00940000161394"/>
<dbReference type="SMART" id="SM00450">
    <property type="entry name" value="RHOD"/>
    <property type="match status" value="1"/>
</dbReference>
<dbReference type="PROSITE" id="PS50206">
    <property type="entry name" value="RHODANESE_3"/>
    <property type="match status" value="1"/>
</dbReference>
<reference evidence="4 5" key="1">
    <citation type="journal article" date="2010" name="Nature">
        <title>The sequence and de novo assembly of the giant panda genome.</title>
        <authorList>
            <person name="Li R."/>
            <person name="Fan W."/>
            <person name="Tian G."/>
            <person name="Zhu H."/>
            <person name="He L."/>
            <person name="Cai J."/>
            <person name="Huang Q."/>
            <person name="Cai Q."/>
            <person name="Li B."/>
            <person name="Bai Y."/>
            <person name="Zhang Z."/>
            <person name="Zhang Y."/>
            <person name="Wang W."/>
            <person name="Li J."/>
            <person name="Wei F."/>
            <person name="Li H."/>
            <person name="Jian M."/>
            <person name="Li J."/>
            <person name="Zhang Z."/>
            <person name="Nielsen R."/>
            <person name="Li D."/>
            <person name="Gu W."/>
            <person name="Yang Z."/>
            <person name="Xuan Z."/>
            <person name="Ryder O.A."/>
            <person name="Leung F.C."/>
            <person name="Zhou Y."/>
            <person name="Cao J."/>
            <person name="Sun X."/>
            <person name="Fu Y."/>
            <person name="Fang X."/>
            <person name="Guo X."/>
            <person name="Wang B."/>
            <person name="Hou R."/>
            <person name="Shen F."/>
            <person name="Mu B."/>
            <person name="Ni P."/>
            <person name="Lin R."/>
            <person name="Qian W."/>
            <person name="Wang G."/>
            <person name="Yu C."/>
            <person name="Nie W."/>
            <person name="Wang J."/>
            <person name="Wu Z."/>
            <person name="Liang H."/>
            <person name="Min J."/>
            <person name="Wu Q."/>
            <person name="Cheng S."/>
            <person name="Ruan J."/>
            <person name="Wang M."/>
            <person name="Shi Z."/>
            <person name="Wen M."/>
            <person name="Liu B."/>
            <person name="Ren X."/>
            <person name="Zheng H."/>
            <person name="Dong D."/>
            <person name="Cook K."/>
            <person name="Shan G."/>
            <person name="Zhang H."/>
            <person name="Kosiol C."/>
            <person name="Xie X."/>
            <person name="Lu Z."/>
            <person name="Zheng H."/>
            <person name="Li Y."/>
            <person name="Steiner C.C."/>
            <person name="Lam T.T."/>
            <person name="Lin S."/>
            <person name="Zhang Q."/>
            <person name="Li G."/>
            <person name="Tian J."/>
            <person name="Gong T."/>
            <person name="Liu H."/>
            <person name="Zhang D."/>
            <person name="Fang L."/>
            <person name="Ye C."/>
            <person name="Zhang J."/>
            <person name="Hu W."/>
            <person name="Xu A."/>
            <person name="Ren Y."/>
            <person name="Zhang G."/>
            <person name="Bruford M.W."/>
            <person name="Li Q."/>
            <person name="Ma L."/>
            <person name="Guo Y."/>
            <person name="An N."/>
            <person name="Hu Y."/>
            <person name="Zheng Y."/>
            <person name="Shi Y."/>
            <person name="Li Z."/>
            <person name="Liu Q."/>
            <person name="Chen Y."/>
            <person name="Zhao J."/>
            <person name="Qu N."/>
            <person name="Zhao S."/>
            <person name="Tian F."/>
            <person name="Wang X."/>
            <person name="Wang H."/>
            <person name="Xu L."/>
            <person name="Liu X."/>
            <person name="Vinar T."/>
            <person name="Wang Y."/>
            <person name="Lam T.W."/>
            <person name="Yiu S.M."/>
            <person name="Liu S."/>
            <person name="Zhang H."/>
            <person name="Li D."/>
            <person name="Huang Y."/>
            <person name="Wang X."/>
            <person name="Yang G."/>
            <person name="Jiang Z."/>
            <person name="Wang J."/>
            <person name="Qin N."/>
            <person name="Li L."/>
            <person name="Li J."/>
            <person name="Bolund L."/>
            <person name="Kristiansen K."/>
            <person name="Wong G.K."/>
            <person name="Olson M."/>
            <person name="Zhang X."/>
            <person name="Li S."/>
            <person name="Yang H."/>
            <person name="Wang J."/>
            <person name="Wang J."/>
        </authorList>
    </citation>
    <scope>NUCLEOTIDE SEQUENCE [LARGE SCALE GENOMIC DNA]</scope>
</reference>
<dbReference type="PANTHER" id="PTHR45544">
    <property type="entry name" value="THIOSULFATE:GLUTATHIONE SULFURTRANSFERASE"/>
    <property type="match status" value="1"/>
</dbReference>
<dbReference type="SUPFAM" id="SSF52821">
    <property type="entry name" value="Rhodanese/Cell cycle control phosphatase"/>
    <property type="match status" value="1"/>
</dbReference>
<dbReference type="InterPro" id="IPR036873">
    <property type="entry name" value="Rhodanese-like_dom_sf"/>
</dbReference>
<evidence type="ECO:0000256" key="2">
    <source>
        <dbReference type="SAM" id="Phobius"/>
    </source>
</evidence>
<dbReference type="AlphaFoldDB" id="A0A7N5KBR1"/>
<dbReference type="Proteomes" id="UP000008912">
    <property type="component" value="Unassembled WGS sequence"/>
</dbReference>
<evidence type="ECO:0000313" key="4">
    <source>
        <dbReference type="Ensembl" id="ENSAMEP00000037841.1"/>
    </source>
</evidence>
<evidence type="ECO:0000256" key="1">
    <source>
        <dbReference type="PIRSR" id="PIRSR642457-1"/>
    </source>
</evidence>
<feature type="transmembrane region" description="Helical" evidence="2">
    <location>
        <begin position="12"/>
        <end position="36"/>
    </location>
</feature>
<dbReference type="GO" id="GO:0050337">
    <property type="term" value="F:thiosulfate-thiol sulfurtransferase activity"/>
    <property type="evidence" value="ECO:0007669"/>
    <property type="project" value="InterPro"/>
</dbReference>
<dbReference type="Ensembl" id="ENSAMET00000031073.1">
    <property type="protein sequence ID" value="ENSAMEP00000037841.1"/>
    <property type="gene ID" value="ENSAMEG00000023914.1"/>
</dbReference>
<keyword evidence="2" id="KW-0472">Membrane</keyword>
<dbReference type="InterPro" id="IPR001763">
    <property type="entry name" value="Rhodanese-like_dom"/>
</dbReference>
<reference evidence="4" key="3">
    <citation type="submission" date="2025-09" db="UniProtKB">
        <authorList>
            <consortium name="Ensembl"/>
        </authorList>
    </citation>
    <scope>IDENTIFICATION</scope>
</reference>
<sequence length="278" mass="29606">MVFPFLFFSFPFLSFPFLSFPFLSFPFLSFFLFFFFKIKRSEPLLSPGFPPFVGPGAEGWEAHCTLPSKGWAAVRVGCCSRVPYPESQRLGQTSVSSPPPAAALGNRIPTEQVSANRCCGGGAGGGAFASGSGSGCGRAGEMLQAPRGRPGAAFLWLAVAARTMAGAPTVSLPELRSLLASGQARLIDVRSREEAAAGTIPGALNIPVSELESALQMEPAAFQALYSAEKPKLQDENLIFFCQMGRRGLQATQLAQGLGYTGARNFAGAYREWSQKEG</sequence>
<dbReference type="GO" id="GO:0005737">
    <property type="term" value="C:cytoplasm"/>
    <property type="evidence" value="ECO:0007669"/>
    <property type="project" value="TreeGrafter"/>
</dbReference>
<keyword evidence="5" id="KW-1185">Reference proteome</keyword>
<dbReference type="FunFam" id="3.40.250.10:FF:000031">
    <property type="entry name" value="Thiosulfate sulfurtransferase like domain containing 1"/>
    <property type="match status" value="1"/>
</dbReference>
<accession>A0A7N5KBR1</accession>
<keyword evidence="2" id="KW-1133">Transmembrane helix</keyword>
<reference evidence="4" key="2">
    <citation type="submission" date="2025-08" db="UniProtKB">
        <authorList>
            <consortium name="Ensembl"/>
        </authorList>
    </citation>
    <scope>IDENTIFICATION</scope>
</reference>
<dbReference type="InterPro" id="IPR042457">
    <property type="entry name" value="TSTD1_mml"/>
</dbReference>
<dbReference type="Pfam" id="PF00581">
    <property type="entry name" value="Rhodanese"/>
    <property type="match status" value="1"/>
</dbReference>
<proteinExistence type="predicted"/>
<dbReference type="GO" id="GO:0070221">
    <property type="term" value="P:sulfide oxidation, using sulfide:quinone oxidoreductase"/>
    <property type="evidence" value="ECO:0007669"/>
    <property type="project" value="InterPro"/>
</dbReference>
<evidence type="ECO:0000259" key="3">
    <source>
        <dbReference type="PROSITE" id="PS50206"/>
    </source>
</evidence>
<protein>
    <submittedName>
        <fullName evidence="4">Thiosulfate sulfurtransferase like domain containing 1</fullName>
    </submittedName>
</protein>